<proteinExistence type="predicted"/>
<dbReference type="KEGG" id="vg:55010051"/>
<sequence length="159" mass="18899">MPEHRPVTDSYTLTDLSMMRDLQYRQARWFTGGGLVTNEPRESSLQYLIGRGYDPDKAADAAIAWDDRSHLLRYRPMTFDPGPELSRRDHLIQECGYEPEFVDTYLAEQRVKEVERARERAEREAYERTWRYKTITAWKEARARMRAAWSILRHGEDEL</sequence>
<dbReference type="EMBL" id="MK279906">
    <property type="protein sequence ID" value="AZS12367.1"/>
    <property type="molecule type" value="Genomic_DNA"/>
</dbReference>
<name>A0A3S9UQ03_9CAUD</name>
<keyword evidence="2" id="KW-1185">Reference proteome</keyword>
<dbReference type="Proteomes" id="UP000287034">
    <property type="component" value="Segment"/>
</dbReference>
<accession>A0A3S9UQ03</accession>
<dbReference type="GeneID" id="55010051"/>
<dbReference type="RefSeq" id="YP_009818707.1">
    <property type="nucleotide sequence ID" value="NC_048141.1"/>
</dbReference>
<evidence type="ECO:0000313" key="1">
    <source>
        <dbReference type="EMBL" id="AZS12367.1"/>
    </source>
</evidence>
<organism evidence="1 2">
    <name type="scientific">Gordonia phage Kenna</name>
    <dbReference type="NCBI Taxonomy" id="2499025"/>
    <lineage>
        <taxon>Viruses</taxon>
        <taxon>Duplodnaviria</taxon>
        <taxon>Heunggongvirae</taxon>
        <taxon>Uroviricota</taxon>
        <taxon>Caudoviricetes</taxon>
        <taxon>Langleyhallvirinae</taxon>
        <taxon>Getalongvirus</taxon>
        <taxon>Getalongvirus kenna</taxon>
    </lineage>
</organism>
<protein>
    <submittedName>
        <fullName evidence="1">Uncharacterized protein</fullName>
    </submittedName>
</protein>
<reference evidence="1 2" key="1">
    <citation type="submission" date="2018-12" db="EMBL/GenBank/DDBJ databases">
        <authorList>
            <person name="Schwell I.Y."/>
            <person name="Nasser A.S."/>
            <person name="Makara A.R."/>
            <person name="Candra L.M."/>
            <person name="Okorie E.C."/>
            <person name="Grossman C.A."/>
            <person name="Agarwal Y.D."/>
            <person name="Houseworth C.D."/>
            <person name="Aull H.G."/>
            <person name="Bortz R.L."/>
            <person name="Warner M.H."/>
            <person name="Garlena R.A."/>
            <person name="Russell D.A."/>
            <person name="Pope W.H."/>
            <person name="Jacobs-Sera D."/>
            <person name="Hatfull G.F."/>
        </authorList>
    </citation>
    <scope>NUCLEOTIDE SEQUENCE [LARGE SCALE GENOMIC DNA]</scope>
</reference>
<evidence type="ECO:0000313" key="2">
    <source>
        <dbReference type="Proteomes" id="UP000287034"/>
    </source>
</evidence>
<gene>
    <name evidence="1" type="primary">91</name>
    <name evidence="1" type="ORF">SEA_KENNA_91</name>
</gene>